<feature type="compositionally biased region" description="Polar residues" evidence="1">
    <location>
        <begin position="50"/>
        <end position="64"/>
    </location>
</feature>
<feature type="region of interest" description="Disordered" evidence="1">
    <location>
        <begin position="1"/>
        <end position="85"/>
    </location>
</feature>
<sequence>MEKQPTTDYKAPQATGARVDNPTGDGLDRGRAYDSGFKYRIPEAGGGGYNNESTRHGYQQQSSFGYDKPTDTTQPQGGNMGERVGSGVRGVFAGIHGAGEWLRGGINAAIDRTFGSEEGVRRNEAIARAGQQEISSGRFSRDSHEGAWNNSRRG</sequence>
<dbReference type="EMBL" id="JBFXLT010000046">
    <property type="protein sequence ID" value="KAL2812654.1"/>
    <property type="molecule type" value="Genomic_DNA"/>
</dbReference>
<evidence type="ECO:0000256" key="1">
    <source>
        <dbReference type="SAM" id="MobiDB-lite"/>
    </source>
</evidence>
<accession>A0ABR4HBQ3</accession>
<proteinExistence type="predicted"/>
<comment type="caution">
    <text evidence="2">The sequence shown here is derived from an EMBL/GenBank/DDBJ whole genome shotgun (WGS) entry which is preliminary data.</text>
</comment>
<gene>
    <name evidence="2" type="ORF">BJX63DRAFT_432543</name>
</gene>
<organism evidence="2 3">
    <name type="scientific">Aspergillus granulosus</name>
    <dbReference type="NCBI Taxonomy" id="176169"/>
    <lineage>
        <taxon>Eukaryota</taxon>
        <taxon>Fungi</taxon>
        <taxon>Dikarya</taxon>
        <taxon>Ascomycota</taxon>
        <taxon>Pezizomycotina</taxon>
        <taxon>Eurotiomycetes</taxon>
        <taxon>Eurotiomycetidae</taxon>
        <taxon>Eurotiales</taxon>
        <taxon>Aspergillaceae</taxon>
        <taxon>Aspergillus</taxon>
        <taxon>Aspergillus subgen. Nidulantes</taxon>
    </lineage>
</organism>
<name>A0ABR4HBQ3_9EURO</name>
<evidence type="ECO:0000313" key="3">
    <source>
        <dbReference type="Proteomes" id="UP001610334"/>
    </source>
</evidence>
<keyword evidence="3" id="KW-1185">Reference proteome</keyword>
<evidence type="ECO:0000313" key="2">
    <source>
        <dbReference type="EMBL" id="KAL2812654.1"/>
    </source>
</evidence>
<reference evidence="2 3" key="1">
    <citation type="submission" date="2024-07" db="EMBL/GenBank/DDBJ databases">
        <title>Section-level genome sequencing and comparative genomics of Aspergillus sections Usti and Cavernicolus.</title>
        <authorList>
            <consortium name="Lawrence Berkeley National Laboratory"/>
            <person name="Nybo J.L."/>
            <person name="Vesth T.C."/>
            <person name="Theobald S."/>
            <person name="Frisvad J.C."/>
            <person name="Larsen T.O."/>
            <person name="Kjaerboelling I."/>
            <person name="Rothschild-Mancinelli K."/>
            <person name="Lyhne E.K."/>
            <person name="Kogle M.E."/>
            <person name="Barry K."/>
            <person name="Clum A."/>
            <person name="Na H."/>
            <person name="Ledsgaard L."/>
            <person name="Lin J."/>
            <person name="Lipzen A."/>
            <person name="Kuo A."/>
            <person name="Riley R."/>
            <person name="Mondo S."/>
            <person name="Labutti K."/>
            <person name="Haridas S."/>
            <person name="Pangalinan J."/>
            <person name="Salamov A.A."/>
            <person name="Simmons B.A."/>
            <person name="Magnuson J.K."/>
            <person name="Chen J."/>
            <person name="Drula E."/>
            <person name="Henrissat B."/>
            <person name="Wiebenga A."/>
            <person name="Lubbers R.J."/>
            <person name="Gomes A.C."/>
            <person name="Makela M.R."/>
            <person name="Stajich J."/>
            <person name="Grigoriev I.V."/>
            <person name="Mortensen U.H."/>
            <person name="De Vries R.P."/>
            <person name="Baker S.E."/>
            <person name="Andersen M.R."/>
        </authorList>
    </citation>
    <scope>NUCLEOTIDE SEQUENCE [LARGE SCALE GENOMIC DNA]</scope>
    <source>
        <strain evidence="2 3">CBS 588.65</strain>
    </source>
</reference>
<dbReference type="Proteomes" id="UP001610334">
    <property type="component" value="Unassembled WGS sequence"/>
</dbReference>
<protein>
    <submittedName>
        <fullName evidence="2">Uncharacterized protein</fullName>
    </submittedName>
</protein>
<feature type="region of interest" description="Disordered" evidence="1">
    <location>
        <begin position="129"/>
        <end position="154"/>
    </location>
</feature>